<evidence type="ECO:0000256" key="4">
    <source>
        <dbReference type="ARBA" id="ARBA00022553"/>
    </source>
</evidence>
<keyword evidence="3" id="KW-0723">Serine/threonine-protein kinase</keyword>
<evidence type="ECO:0000256" key="6">
    <source>
        <dbReference type="ARBA" id="ARBA00022741"/>
    </source>
</evidence>
<evidence type="ECO:0000256" key="9">
    <source>
        <dbReference type="ARBA" id="ARBA00047899"/>
    </source>
</evidence>
<dbReference type="PRINTS" id="PR00109">
    <property type="entry name" value="TYRKINASE"/>
</dbReference>
<feature type="compositionally biased region" description="Basic and acidic residues" evidence="11">
    <location>
        <begin position="19"/>
        <end position="40"/>
    </location>
</feature>
<dbReference type="PROSITE" id="PS50011">
    <property type="entry name" value="PROTEIN_KINASE_DOM"/>
    <property type="match status" value="1"/>
</dbReference>
<comment type="similarity">
    <text evidence="1">Belongs to the protein kinase superfamily. TKL Ser/Thr protein kinase family. RAF subfamily.</text>
</comment>
<name>A0AAD2A1S9_9LAMI</name>
<dbReference type="Pfam" id="PF04146">
    <property type="entry name" value="YTH"/>
    <property type="match status" value="1"/>
</dbReference>
<dbReference type="FunFam" id="1.10.510.10:FF:000316">
    <property type="entry name" value="serine/threonine-protein kinase HT1"/>
    <property type="match status" value="1"/>
</dbReference>
<dbReference type="GO" id="GO:0005737">
    <property type="term" value="C:cytoplasm"/>
    <property type="evidence" value="ECO:0007669"/>
    <property type="project" value="TreeGrafter"/>
</dbReference>
<feature type="domain" description="YTH" evidence="13">
    <location>
        <begin position="395"/>
        <end position="532"/>
    </location>
</feature>
<comment type="catalytic activity">
    <reaction evidence="10">
        <text>L-seryl-[protein] + ATP = O-phospho-L-seryl-[protein] + ADP + H(+)</text>
        <dbReference type="Rhea" id="RHEA:17989"/>
        <dbReference type="Rhea" id="RHEA-COMP:9863"/>
        <dbReference type="Rhea" id="RHEA-COMP:11604"/>
        <dbReference type="ChEBI" id="CHEBI:15378"/>
        <dbReference type="ChEBI" id="CHEBI:29999"/>
        <dbReference type="ChEBI" id="CHEBI:30616"/>
        <dbReference type="ChEBI" id="CHEBI:83421"/>
        <dbReference type="ChEBI" id="CHEBI:456216"/>
        <dbReference type="EC" id="2.7.11.1"/>
    </reaction>
</comment>
<dbReference type="PROSITE" id="PS00108">
    <property type="entry name" value="PROTEIN_KINASE_ST"/>
    <property type="match status" value="1"/>
</dbReference>
<dbReference type="InterPro" id="IPR007275">
    <property type="entry name" value="YTH_domain"/>
</dbReference>
<dbReference type="Proteomes" id="UP000834106">
    <property type="component" value="Chromosome 17"/>
</dbReference>
<protein>
    <recommendedName>
        <fullName evidence="2">non-specific serine/threonine protein kinase</fullName>
        <ecNumber evidence="2">2.7.11.1</ecNumber>
    </recommendedName>
</protein>
<feature type="compositionally biased region" description="Polar residues" evidence="11">
    <location>
        <begin position="310"/>
        <end position="321"/>
    </location>
</feature>
<keyword evidence="5" id="KW-0808">Transferase</keyword>
<dbReference type="PANTHER" id="PTHR12357:SF77">
    <property type="entry name" value="YTH DOMAIN-CONTAINING FAMILY PROTEIN"/>
    <property type="match status" value="1"/>
</dbReference>
<comment type="catalytic activity">
    <reaction evidence="9">
        <text>L-threonyl-[protein] + ATP = O-phospho-L-threonyl-[protein] + ADP + H(+)</text>
        <dbReference type="Rhea" id="RHEA:46608"/>
        <dbReference type="Rhea" id="RHEA-COMP:11060"/>
        <dbReference type="Rhea" id="RHEA-COMP:11605"/>
        <dbReference type="ChEBI" id="CHEBI:15378"/>
        <dbReference type="ChEBI" id="CHEBI:30013"/>
        <dbReference type="ChEBI" id="CHEBI:30616"/>
        <dbReference type="ChEBI" id="CHEBI:61977"/>
        <dbReference type="ChEBI" id="CHEBI:456216"/>
        <dbReference type="EC" id="2.7.11.1"/>
    </reaction>
</comment>
<dbReference type="Gene3D" id="1.10.510.10">
    <property type="entry name" value="Transferase(Phosphotransferase) domain 1"/>
    <property type="match status" value="1"/>
</dbReference>
<dbReference type="SUPFAM" id="SSF56112">
    <property type="entry name" value="Protein kinase-like (PK-like)"/>
    <property type="match status" value="1"/>
</dbReference>
<dbReference type="GO" id="GO:0061157">
    <property type="term" value="P:mRNA destabilization"/>
    <property type="evidence" value="ECO:0007669"/>
    <property type="project" value="TreeGrafter"/>
</dbReference>
<dbReference type="CDD" id="cd21134">
    <property type="entry name" value="YTH"/>
    <property type="match status" value="1"/>
</dbReference>
<keyword evidence="7" id="KW-0418">Kinase</keyword>
<dbReference type="CDD" id="cd13999">
    <property type="entry name" value="STKc_MAP3K-like"/>
    <property type="match status" value="1"/>
</dbReference>
<keyword evidence="8" id="KW-0067">ATP-binding</keyword>
<sequence>MEDASQQSLDGFASVPSPGDRDADLHTLTDKPLSPKDERIVSVNPSADTAMARAPESTKDQPSTSGISGALSTMYPLNAYTLQDQGIYYGGYDNGTGNWDEHSNYVNNLHVMPPAMYNDNPPLFFPTGYGFDSQMAYGQFSPLPSPLSPIMFDGQLYSPHHMPVSSPYYPPSVSPGLPHVTSAFPVSQSELMPSEISGHENPMDNALFGPGSGFYVPFGAFGGGDISGSSGVGLYKFPGDFGSSESLTNHSVPLDSGKFMSPLAAGTVYPQSTGILGSYEQNVAQTSFQGYGLPSNSSARHYPHAGSYQRGLTPTRNQFSTGKGGRREKDRDAVSVTHDTLGISSDRNRGPRFSKAMNKILPGEGTSVHKDVESTSGFDFSQFNAPDFTTDYKNAKFFVIKSFSEDNIHRSIKYSVWASTSLGNRKLDAAYRGAEEINGICPVFLFFSVNASGQFCGVAEMVGPVDFDNDAKYWQQDRWNGQFPVKWHIIKDVPNRSFCHILLENNENKPVTHSRDSQEVKLEQGIEMLKIFKNHNAETSLLDDFTYYNEREKSLPERKVKQQYMSTGNAAAAVTSSDSINELSNNLADTLHLDSASPCSNREVTLSPCSEGRSGLQWRHAEGHKLKQYVKRFRSRVLVIEVFGPSCGRSKRSFKDLYCKLFCWERKMLEGPKFTGIIDLNSAPDNYNLSQNFYQKLNEGSIMSIDSYGSLRSNGGGSVDMSVDNSSVGSNGSRTRILGHQGLKHVKNYSVAASVNRGRVSHGLSDDALAQALMDPRYSTEGLGNYEEWTIDLRRINMGPAFAQGAFGKLYKGIYNGEDVAIKLLERPENDAERAHIMEQQFQQEVMMLANLKHPNIVRFIGACRKPMVWCIVTEYAKGGSVRQFLTNRRNRSVPLKLAVKQALDVARGMEYVHGLNLIHRDLKSDNLLIAADKSIKIADFGVARIEVQTEGMTPETGTYRWMAPEMIQHRHYTQKVDVYSFGIVLSELITGMLPFQNMTAVQAAFAVVNKGVRPNIPNDCLPVLSEIMTRCWDANPNVRPSFSEVVKMLEAAETEIMTTVRKARFRCCMSQPMTKD</sequence>
<evidence type="ECO:0000313" key="15">
    <source>
        <dbReference type="Proteomes" id="UP000834106"/>
    </source>
</evidence>
<feature type="region of interest" description="Disordered" evidence="11">
    <location>
        <begin position="299"/>
        <end position="334"/>
    </location>
</feature>
<evidence type="ECO:0000256" key="1">
    <source>
        <dbReference type="ARBA" id="ARBA00010507"/>
    </source>
</evidence>
<keyword evidence="6" id="KW-0547">Nucleotide-binding</keyword>
<evidence type="ECO:0000259" key="12">
    <source>
        <dbReference type="PROSITE" id="PS50011"/>
    </source>
</evidence>
<gene>
    <name evidence="14" type="ORF">FPE_LOCUS27285</name>
</gene>
<keyword evidence="15" id="KW-1185">Reference proteome</keyword>
<evidence type="ECO:0000256" key="3">
    <source>
        <dbReference type="ARBA" id="ARBA00022527"/>
    </source>
</evidence>
<dbReference type="Gene3D" id="3.10.590.10">
    <property type="entry name" value="ph1033 like domains"/>
    <property type="match status" value="1"/>
</dbReference>
<dbReference type="Pfam" id="PF07714">
    <property type="entry name" value="PK_Tyr_Ser-Thr"/>
    <property type="match status" value="1"/>
</dbReference>
<dbReference type="Gene3D" id="3.30.200.20">
    <property type="entry name" value="Phosphorylase Kinase, domain 1"/>
    <property type="match status" value="1"/>
</dbReference>
<dbReference type="InterPro" id="IPR000719">
    <property type="entry name" value="Prot_kinase_dom"/>
</dbReference>
<evidence type="ECO:0000313" key="14">
    <source>
        <dbReference type="EMBL" id="CAI9779855.1"/>
    </source>
</evidence>
<feature type="region of interest" description="Disordered" evidence="11">
    <location>
        <begin position="1"/>
        <end position="67"/>
    </location>
</feature>
<evidence type="ECO:0000256" key="8">
    <source>
        <dbReference type="ARBA" id="ARBA00022840"/>
    </source>
</evidence>
<organism evidence="14 15">
    <name type="scientific">Fraxinus pennsylvanica</name>
    <dbReference type="NCBI Taxonomy" id="56036"/>
    <lineage>
        <taxon>Eukaryota</taxon>
        <taxon>Viridiplantae</taxon>
        <taxon>Streptophyta</taxon>
        <taxon>Embryophyta</taxon>
        <taxon>Tracheophyta</taxon>
        <taxon>Spermatophyta</taxon>
        <taxon>Magnoliopsida</taxon>
        <taxon>eudicotyledons</taxon>
        <taxon>Gunneridae</taxon>
        <taxon>Pentapetalae</taxon>
        <taxon>asterids</taxon>
        <taxon>lamiids</taxon>
        <taxon>Lamiales</taxon>
        <taxon>Oleaceae</taxon>
        <taxon>Oleeae</taxon>
        <taxon>Fraxinus</taxon>
    </lineage>
</organism>
<evidence type="ECO:0000256" key="2">
    <source>
        <dbReference type="ARBA" id="ARBA00012513"/>
    </source>
</evidence>
<reference evidence="14" key="1">
    <citation type="submission" date="2023-05" db="EMBL/GenBank/DDBJ databases">
        <authorList>
            <person name="Huff M."/>
        </authorList>
    </citation>
    <scope>NUCLEOTIDE SEQUENCE</scope>
</reference>
<evidence type="ECO:0000256" key="11">
    <source>
        <dbReference type="SAM" id="MobiDB-lite"/>
    </source>
</evidence>
<dbReference type="InterPro" id="IPR045168">
    <property type="entry name" value="YTH_prot"/>
</dbReference>
<dbReference type="PROSITE" id="PS50882">
    <property type="entry name" value="YTH"/>
    <property type="match status" value="1"/>
</dbReference>
<evidence type="ECO:0000259" key="13">
    <source>
        <dbReference type="PROSITE" id="PS50882"/>
    </source>
</evidence>
<dbReference type="PANTHER" id="PTHR12357">
    <property type="entry name" value="YTH YT521-B HOMOLOGY DOMAIN-CONTAINING"/>
    <property type="match status" value="1"/>
</dbReference>
<proteinExistence type="inferred from homology"/>
<dbReference type="AlphaFoldDB" id="A0AAD2A1S9"/>
<dbReference type="InterPro" id="IPR011009">
    <property type="entry name" value="Kinase-like_dom_sf"/>
</dbReference>
<dbReference type="GO" id="GO:0004674">
    <property type="term" value="F:protein serine/threonine kinase activity"/>
    <property type="evidence" value="ECO:0007669"/>
    <property type="project" value="UniProtKB-KW"/>
</dbReference>
<dbReference type="GO" id="GO:0005524">
    <property type="term" value="F:ATP binding"/>
    <property type="evidence" value="ECO:0007669"/>
    <property type="project" value="UniProtKB-KW"/>
</dbReference>
<accession>A0AAD2A1S9</accession>
<dbReference type="EMBL" id="OU503052">
    <property type="protein sequence ID" value="CAI9779855.1"/>
    <property type="molecule type" value="Genomic_DNA"/>
</dbReference>
<dbReference type="InterPro" id="IPR008271">
    <property type="entry name" value="Ser/Thr_kinase_AS"/>
</dbReference>
<evidence type="ECO:0000256" key="5">
    <source>
        <dbReference type="ARBA" id="ARBA00022679"/>
    </source>
</evidence>
<feature type="domain" description="Protein kinase" evidence="12">
    <location>
        <begin position="796"/>
        <end position="1058"/>
    </location>
</feature>
<evidence type="ECO:0000256" key="10">
    <source>
        <dbReference type="ARBA" id="ARBA00048679"/>
    </source>
</evidence>
<keyword evidence="4" id="KW-0597">Phosphoprotein</keyword>
<evidence type="ECO:0000256" key="7">
    <source>
        <dbReference type="ARBA" id="ARBA00022777"/>
    </source>
</evidence>
<dbReference type="SMART" id="SM00220">
    <property type="entry name" value="S_TKc"/>
    <property type="match status" value="1"/>
</dbReference>
<dbReference type="FunFam" id="3.30.200.20:FF:000060">
    <property type="entry name" value="Serine/threonine-protein kinase isoform 1"/>
    <property type="match status" value="1"/>
</dbReference>
<dbReference type="GO" id="GO:0003729">
    <property type="term" value="F:mRNA binding"/>
    <property type="evidence" value="ECO:0007669"/>
    <property type="project" value="TreeGrafter"/>
</dbReference>
<dbReference type="InterPro" id="IPR001245">
    <property type="entry name" value="Ser-Thr/Tyr_kinase_cat_dom"/>
</dbReference>
<dbReference type="EC" id="2.7.11.1" evidence="2"/>